<evidence type="ECO:0000256" key="4">
    <source>
        <dbReference type="ARBA" id="ARBA00022618"/>
    </source>
</evidence>
<dbReference type="NCBIfam" id="NF040815">
    <property type="entry name" value="recomb_XerA_Arch"/>
    <property type="match status" value="1"/>
</dbReference>
<dbReference type="GO" id="GO:0003677">
    <property type="term" value="F:DNA binding"/>
    <property type="evidence" value="ECO:0007669"/>
    <property type="project" value="UniProtKB-UniRule"/>
</dbReference>
<proteinExistence type="inferred from homology"/>
<dbReference type="OrthoDB" id="9801717at2"/>
<dbReference type="GO" id="GO:0007059">
    <property type="term" value="P:chromosome segregation"/>
    <property type="evidence" value="ECO:0007669"/>
    <property type="project" value="UniProtKB-UniRule"/>
</dbReference>
<dbReference type="HAMAP" id="MF_01808">
    <property type="entry name" value="Recomb_XerC_XerD"/>
    <property type="match status" value="1"/>
</dbReference>
<dbReference type="PROSITE" id="PS51898">
    <property type="entry name" value="TYR_RECOMBINASE"/>
    <property type="match status" value="1"/>
</dbReference>
<dbReference type="Pfam" id="PF02899">
    <property type="entry name" value="Phage_int_SAM_1"/>
    <property type="match status" value="1"/>
</dbReference>
<evidence type="ECO:0000259" key="13">
    <source>
        <dbReference type="PROSITE" id="PS51900"/>
    </source>
</evidence>
<keyword evidence="4 10" id="KW-0132">Cell division</keyword>
<feature type="active site" evidence="10">
    <location>
        <position position="174"/>
    </location>
</feature>
<dbReference type="PANTHER" id="PTHR30349">
    <property type="entry name" value="PHAGE INTEGRASE-RELATED"/>
    <property type="match status" value="1"/>
</dbReference>
<evidence type="ECO:0000313" key="14">
    <source>
        <dbReference type="EMBL" id="AIE59644.1"/>
    </source>
</evidence>
<dbReference type="InterPro" id="IPR023009">
    <property type="entry name" value="Tyrosine_recombinase_XerC/XerD"/>
</dbReference>
<feature type="active site" evidence="10">
    <location>
        <position position="150"/>
    </location>
</feature>
<keyword evidence="9 10" id="KW-0131">Cell cycle</keyword>
<dbReference type="Proteomes" id="UP000027602">
    <property type="component" value="Chromosome"/>
</dbReference>
<keyword evidence="15" id="KW-1185">Reference proteome</keyword>
<accession>I3DZA2</accession>
<dbReference type="eggNOG" id="COG4974">
    <property type="taxonomic scope" value="Bacteria"/>
</dbReference>
<dbReference type="GO" id="GO:0051301">
    <property type="term" value="P:cell division"/>
    <property type="evidence" value="ECO:0007669"/>
    <property type="project" value="UniProtKB-UniRule"/>
</dbReference>
<evidence type="ECO:0000313" key="15">
    <source>
        <dbReference type="Proteomes" id="UP000027602"/>
    </source>
</evidence>
<feature type="domain" description="Tyr recombinase" evidence="12">
    <location>
        <begin position="110"/>
        <end position="294"/>
    </location>
</feature>
<dbReference type="GO" id="GO:0006313">
    <property type="term" value="P:DNA transposition"/>
    <property type="evidence" value="ECO:0007669"/>
    <property type="project" value="UniProtKB-UniRule"/>
</dbReference>
<dbReference type="InterPro" id="IPR013762">
    <property type="entry name" value="Integrase-like_cat_sf"/>
</dbReference>
<dbReference type="PROSITE" id="PS51900">
    <property type="entry name" value="CB"/>
    <property type="match status" value="1"/>
</dbReference>
<comment type="similarity">
    <text evidence="2 10">Belongs to the 'phage' integrase family. XerC subfamily.</text>
</comment>
<feature type="domain" description="Core-binding (CB)" evidence="13">
    <location>
        <begin position="3"/>
        <end position="89"/>
    </location>
</feature>
<feature type="active site" evidence="10">
    <location>
        <position position="246"/>
    </location>
</feature>
<dbReference type="NCBIfam" id="TIGR02224">
    <property type="entry name" value="recomb_XerC"/>
    <property type="match status" value="1"/>
</dbReference>
<evidence type="ECO:0000256" key="8">
    <source>
        <dbReference type="ARBA" id="ARBA00023172"/>
    </source>
</evidence>
<gene>
    <name evidence="10 14" type="primary">xerC</name>
    <name evidence="14" type="ORF">BMMGA3_06080</name>
</gene>
<evidence type="ECO:0000256" key="2">
    <source>
        <dbReference type="ARBA" id="ARBA00006657"/>
    </source>
</evidence>
<sequence>MKANVNVSLKLFIEYLQIEKNYSQYTIEHYRHDIKDFFMFMTEQMIGGLDDVQYFDVRLYLTKLYEKKLSRKSVARKISSLRSFYKFLLREKLVKENPFALVSMPKQEKRLPDFFYEEELAELFKACEDHTPLGQRNRALLEILYATGIRVSECSQIKLSDLDMYLSTVLVHGKGHKERYVPFGSFAHEALEAYINNGRKKLLDGKETHDYLFVNFRGGPLTDRGIRVILNSLIEKSSLNGKIHPHKLRHTFATHLLSNGADMRTVQELLGHAFLSSTQVYTHVTNEFLRKTYMSHHPRA</sequence>
<dbReference type="KEGG" id="bmet:BMMGA3_06080"/>
<evidence type="ECO:0000256" key="11">
    <source>
        <dbReference type="NCBIfam" id="TIGR02224"/>
    </source>
</evidence>
<dbReference type="Pfam" id="PF00589">
    <property type="entry name" value="Phage_integrase"/>
    <property type="match status" value="1"/>
</dbReference>
<comment type="subunit">
    <text evidence="10">Forms a cyclic heterotetrameric complex composed of two molecules of XerC and two molecules of XerD.</text>
</comment>
<dbReference type="Gene3D" id="1.10.443.10">
    <property type="entry name" value="Intergrase catalytic core"/>
    <property type="match status" value="1"/>
</dbReference>
<evidence type="ECO:0000256" key="10">
    <source>
        <dbReference type="HAMAP-Rule" id="MF_01808"/>
    </source>
</evidence>
<reference evidence="14 15" key="1">
    <citation type="journal article" date="2015" name="BMC Genomics">
        <title>Transcriptome analysis of thermophilic methylotrophic Bacillus methanolicus MGA3 using RNA-sequencing provides detailed insights into its previously uncharted transcriptional landscape.</title>
        <authorList>
            <person name="Irla M."/>
            <person name="Neshat A."/>
            <person name="Brautaset T."/>
            <person name="Ruckert C."/>
            <person name="Kalinowski J."/>
            <person name="Wendisch V.F."/>
        </authorList>
    </citation>
    <scope>NUCLEOTIDE SEQUENCE [LARGE SCALE GENOMIC DNA]</scope>
    <source>
        <strain evidence="15">MGA3 / ATCC 53907</strain>
    </source>
</reference>
<organism evidence="14 15">
    <name type="scientific">Bacillus methanolicus (strain MGA3 / ATCC 53907)</name>
    <dbReference type="NCBI Taxonomy" id="796606"/>
    <lineage>
        <taxon>Bacteria</taxon>
        <taxon>Bacillati</taxon>
        <taxon>Bacillota</taxon>
        <taxon>Bacilli</taxon>
        <taxon>Bacillales</taxon>
        <taxon>Bacillaceae</taxon>
        <taxon>Bacillus</taxon>
    </lineage>
</organism>
<dbReference type="HOGENOM" id="CLU_027562_9_0_9"/>
<dbReference type="NCBIfam" id="NF001399">
    <property type="entry name" value="PRK00283.1"/>
    <property type="match status" value="1"/>
</dbReference>
<feature type="active site" description="O-(3'-phospho-DNA)-tyrosine intermediate" evidence="10">
    <location>
        <position position="281"/>
    </location>
</feature>
<comment type="subcellular location">
    <subcellularLocation>
        <location evidence="1 10">Cytoplasm</location>
    </subcellularLocation>
</comment>
<evidence type="ECO:0000259" key="12">
    <source>
        <dbReference type="PROSITE" id="PS51898"/>
    </source>
</evidence>
<dbReference type="SUPFAM" id="SSF56349">
    <property type="entry name" value="DNA breaking-rejoining enzymes"/>
    <property type="match status" value="1"/>
</dbReference>
<keyword evidence="8 10" id="KW-0233">DNA recombination</keyword>
<evidence type="ECO:0000256" key="7">
    <source>
        <dbReference type="ARBA" id="ARBA00023125"/>
    </source>
</evidence>
<evidence type="ECO:0000256" key="6">
    <source>
        <dbReference type="ARBA" id="ARBA00022908"/>
    </source>
</evidence>
<keyword evidence="7 10" id="KW-0238">DNA-binding</keyword>
<dbReference type="InterPro" id="IPR011010">
    <property type="entry name" value="DNA_brk_join_enz"/>
</dbReference>
<dbReference type="InterPro" id="IPR010998">
    <property type="entry name" value="Integrase_recombinase_N"/>
</dbReference>
<keyword evidence="5 10" id="KW-0159">Chromosome partition</keyword>
<feature type="active site" evidence="10">
    <location>
        <position position="272"/>
    </location>
</feature>
<dbReference type="InterPro" id="IPR044068">
    <property type="entry name" value="CB"/>
</dbReference>
<evidence type="ECO:0000256" key="1">
    <source>
        <dbReference type="ARBA" id="ARBA00004496"/>
    </source>
</evidence>
<keyword evidence="6 10" id="KW-0229">DNA integration</keyword>
<dbReference type="GO" id="GO:0005737">
    <property type="term" value="C:cytoplasm"/>
    <property type="evidence" value="ECO:0007669"/>
    <property type="project" value="UniProtKB-SubCell"/>
</dbReference>
<comment type="function">
    <text evidence="10">Site-specific tyrosine recombinase, which acts by catalyzing the cutting and rejoining of the recombining DNA molecules. The XerC-XerD complex is essential to convert dimers of the bacterial chromosome into monomers to permit their segregation at cell division. It also contributes to the segregational stability of plasmids.</text>
</comment>
<keyword evidence="3 10" id="KW-0963">Cytoplasm</keyword>
<dbReference type="RefSeq" id="WP_003349034.1">
    <property type="nucleotide sequence ID" value="NZ_ADWW01000004.1"/>
</dbReference>
<dbReference type="EMBL" id="CP007739">
    <property type="protein sequence ID" value="AIE59644.1"/>
    <property type="molecule type" value="Genomic_DNA"/>
</dbReference>
<evidence type="ECO:0000256" key="5">
    <source>
        <dbReference type="ARBA" id="ARBA00022829"/>
    </source>
</evidence>
<dbReference type="InterPro" id="IPR011931">
    <property type="entry name" value="Recomb_XerC"/>
</dbReference>
<dbReference type="PANTHER" id="PTHR30349:SF77">
    <property type="entry name" value="TYROSINE RECOMBINASE XERC"/>
    <property type="match status" value="1"/>
</dbReference>
<dbReference type="AlphaFoldDB" id="I3DZA2"/>
<dbReference type="STRING" id="796606.BMMGA3_06080"/>
<name>I3DZA2_BACMM</name>
<dbReference type="InterPro" id="IPR004107">
    <property type="entry name" value="Integrase_SAM-like_N"/>
</dbReference>
<dbReference type="InterPro" id="IPR050090">
    <property type="entry name" value="Tyrosine_recombinase_XerCD"/>
</dbReference>
<protein>
    <recommendedName>
        <fullName evidence="10 11">Tyrosine recombinase XerC</fullName>
    </recommendedName>
</protein>
<feature type="active site" evidence="10">
    <location>
        <position position="249"/>
    </location>
</feature>
<dbReference type="Gene3D" id="1.10.150.130">
    <property type="match status" value="1"/>
</dbReference>
<evidence type="ECO:0000256" key="9">
    <source>
        <dbReference type="ARBA" id="ARBA00023306"/>
    </source>
</evidence>
<dbReference type="GO" id="GO:0009037">
    <property type="term" value="F:tyrosine-based site-specific recombinase activity"/>
    <property type="evidence" value="ECO:0007669"/>
    <property type="project" value="UniProtKB-UniRule"/>
</dbReference>
<dbReference type="InterPro" id="IPR002104">
    <property type="entry name" value="Integrase_catalytic"/>
</dbReference>
<evidence type="ECO:0000256" key="3">
    <source>
        <dbReference type="ARBA" id="ARBA00022490"/>
    </source>
</evidence>
<dbReference type="CDD" id="cd00798">
    <property type="entry name" value="INT_XerDC_C"/>
    <property type="match status" value="1"/>
</dbReference>